<protein>
    <recommendedName>
        <fullName evidence="1">Glycosyltransferase 2-like domain-containing protein</fullName>
    </recommendedName>
</protein>
<sequence>MLTFAFCTYNRADRLEKLVTAMRAQSCPLPFEILAVNNNSRDDTLAILEKLTRAPGAKLRFVTETAQGIVPARNRAIEEALDSDILVFMDDDELPQKGLLNAAHDAIVNEGAQCAGGRVKVDFPLGGRPAWLSDDLLGFLSAVDYGERPFWIKHTDTPVWTGNVAYDMRLFRDDPDLRFDPRYNRTGTAVGGGEDIAMFNQLLARGTPMRYRPDMQVEHFVEPWRLRRRYFLKLHYQAGLRKGLHELPIYTKTVLGIPPFLVAQFFSHCLRTLAMGITRRSGLLRQAMNATHALGMLTGYAKRQRS</sequence>
<dbReference type="InterPro" id="IPR050834">
    <property type="entry name" value="Glycosyltransf_2"/>
</dbReference>
<dbReference type="InterPro" id="IPR001173">
    <property type="entry name" value="Glyco_trans_2-like"/>
</dbReference>
<accession>A0A512L743</accession>
<proteinExistence type="predicted"/>
<organism evidence="2 3">
    <name type="scientific">Sulfuriferula plumbiphila</name>
    <dbReference type="NCBI Taxonomy" id="171865"/>
    <lineage>
        <taxon>Bacteria</taxon>
        <taxon>Pseudomonadati</taxon>
        <taxon>Pseudomonadota</taxon>
        <taxon>Betaproteobacteria</taxon>
        <taxon>Nitrosomonadales</taxon>
        <taxon>Sulfuricellaceae</taxon>
        <taxon>Sulfuriferula</taxon>
    </lineage>
</organism>
<dbReference type="PANTHER" id="PTHR43685">
    <property type="entry name" value="GLYCOSYLTRANSFERASE"/>
    <property type="match status" value="1"/>
</dbReference>
<dbReference type="Proteomes" id="UP000321337">
    <property type="component" value="Unassembled WGS sequence"/>
</dbReference>
<keyword evidence="3" id="KW-1185">Reference proteome</keyword>
<feature type="domain" description="Glycosyltransferase 2-like" evidence="1">
    <location>
        <begin position="7"/>
        <end position="172"/>
    </location>
</feature>
<reference evidence="2 3" key="1">
    <citation type="submission" date="2019-07" db="EMBL/GenBank/DDBJ databases">
        <title>Whole genome shotgun sequence of Thiobacillus plumbophilus NBRC 107929.</title>
        <authorList>
            <person name="Hosoyama A."/>
            <person name="Uohara A."/>
            <person name="Ohji S."/>
            <person name="Ichikawa N."/>
        </authorList>
    </citation>
    <scope>NUCLEOTIDE SEQUENCE [LARGE SCALE GENOMIC DNA]</scope>
    <source>
        <strain evidence="2 3">NBRC 107929</strain>
    </source>
</reference>
<dbReference type="PANTHER" id="PTHR43685:SF3">
    <property type="entry name" value="SLR2126 PROTEIN"/>
    <property type="match status" value="1"/>
</dbReference>
<dbReference type="SUPFAM" id="SSF53448">
    <property type="entry name" value="Nucleotide-diphospho-sugar transferases"/>
    <property type="match status" value="1"/>
</dbReference>
<dbReference type="AlphaFoldDB" id="A0A512L743"/>
<dbReference type="Gene3D" id="3.90.550.10">
    <property type="entry name" value="Spore Coat Polysaccharide Biosynthesis Protein SpsA, Chain A"/>
    <property type="match status" value="1"/>
</dbReference>
<evidence type="ECO:0000259" key="1">
    <source>
        <dbReference type="Pfam" id="PF00535"/>
    </source>
</evidence>
<dbReference type="InterPro" id="IPR029044">
    <property type="entry name" value="Nucleotide-diphossugar_trans"/>
</dbReference>
<dbReference type="OrthoDB" id="9781367at2"/>
<name>A0A512L743_9PROT</name>
<evidence type="ECO:0000313" key="2">
    <source>
        <dbReference type="EMBL" id="GEP30296.1"/>
    </source>
</evidence>
<dbReference type="RefSeq" id="WP_147072222.1">
    <property type="nucleotide sequence ID" value="NZ_AP021884.1"/>
</dbReference>
<comment type="caution">
    <text evidence="2">The sequence shown here is derived from an EMBL/GenBank/DDBJ whole genome shotgun (WGS) entry which is preliminary data.</text>
</comment>
<dbReference type="Pfam" id="PF00535">
    <property type="entry name" value="Glycos_transf_2"/>
    <property type="match status" value="1"/>
</dbReference>
<dbReference type="EMBL" id="BKAD01000012">
    <property type="protein sequence ID" value="GEP30296.1"/>
    <property type="molecule type" value="Genomic_DNA"/>
</dbReference>
<dbReference type="CDD" id="cd00761">
    <property type="entry name" value="Glyco_tranf_GTA_type"/>
    <property type="match status" value="1"/>
</dbReference>
<evidence type="ECO:0000313" key="3">
    <source>
        <dbReference type="Proteomes" id="UP000321337"/>
    </source>
</evidence>
<gene>
    <name evidence="2" type="ORF">TPL01_14340</name>
</gene>